<organism evidence="8 9">
    <name type="scientific">Phaseolus coccineus</name>
    <name type="common">Scarlet runner bean</name>
    <name type="synonym">Phaseolus multiflorus</name>
    <dbReference type="NCBI Taxonomy" id="3886"/>
    <lineage>
        <taxon>Eukaryota</taxon>
        <taxon>Viridiplantae</taxon>
        <taxon>Streptophyta</taxon>
        <taxon>Embryophyta</taxon>
        <taxon>Tracheophyta</taxon>
        <taxon>Spermatophyta</taxon>
        <taxon>Magnoliopsida</taxon>
        <taxon>eudicotyledons</taxon>
        <taxon>Gunneridae</taxon>
        <taxon>Pentapetalae</taxon>
        <taxon>rosids</taxon>
        <taxon>fabids</taxon>
        <taxon>Fabales</taxon>
        <taxon>Fabaceae</taxon>
        <taxon>Papilionoideae</taxon>
        <taxon>50 kb inversion clade</taxon>
        <taxon>NPAAA clade</taxon>
        <taxon>indigoferoid/millettioid clade</taxon>
        <taxon>Phaseoleae</taxon>
        <taxon>Phaseolus</taxon>
    </lineage>
</organism>
<evidence type="ECO:0000313" key="9">
    <source>
        <dbReference type="Proteomes" id="UP001374584"/>
    </source>
</evidence>
<proteinExistence type="inferred from homology"/>
<sequence>MSLSSKLSLHFSDNARFNHNYVHHHLTALKIRASNDTSSSGSGTNLVFLSSTVTVTIVVANRLLYKLALVPMKDYLFLLAQFITFGLVGLVLVLVLVLVDVFLPCLSYVIDDVGKQGREG</sequence>
<evidence type="ECO:0000313" key="8">
    <source>
        <dbReference type="EMBL" id="KAK7356719.1"/>
    </source>
</evidence>
<comment type="similarity">
    <text evidence="2">Belongs to the CRT-like transporter family.</text>
</comment>
<protein>
    <submittedName>
        <fullName evidence="8">Uncharacterized protein</fullName>
    </submittedName>
</protein>
<reference evidence="8 9" key="1">
    <citation type="submission" date="2024-01" db="EMBL/GenBank/DDBJ databases">
        <title>The genomes of 5 underutilized Papilionoideae crops provide insights into root nodulation and disease resistanc.</title>
        <authorList>
            <person name="Jiang F."/>
        </authorList>
    </citation>
    <scope>NUCLEOTIDE SEQUENCE [LARGE SCALE GENOMIC DNA]</scope>
    <source>
        <strain evidence="8">JINMINGXINNONG_FW02</strain>
        <tissue evidence="8">Leaves</tissue>
    </source>
</reference>
<keyword evidence="9" id="KW-1185">Reference proteome</keyword>
<gene>
    <name evidence="8" type="ORF">VNO80_15994</name>
</gene>
<dbReference type="GO" id="GO:0016020">
    <property type="term" value="C:membrane"/>
    <property type="evidence" value="ECO:0007669"/>
    <property type="project" value="UniProtKB-SubCell"/>
</dbReference>
<evidence type="ECO:0000256" key="1">
    <source>
        <dbReference type="ARBA" id="ARBA00004141"/>
    </source>
</evidence>
<comment type="subcellular location">
    <subcellularLocation>
        <location evidence="1">Membrane</location>
        <topology evidence="1">Multi-pass membrane protein</topology>
    </subcellularLocation>
</comment>
<feature type="transmembrane region" description="Helical" evidence="7">
    <location>
        <begin position="76"/>
        <end position="99"/>
    </location>
</feature>
<evidence type="ECO:0000256" key="4">
    <source>
        <dbReference type="ARBA" id="ARBA00022692"/>
    </source>
</evidence>
<dbReference type="PANTHER" id="PTHR31326:SF1">
    <property type="entry name" value="PROTEIN CLT2, CHLOROPLASTIC"/>
    <property type="match status" value="1"/>
</dbReference>
<keyword evidence="6 7" id="KW-0472">Membrane</keyword>
<dbReference type="PANTHER" id="PTHR31326">
    <property type="entry name" value="PROTEIN CLT2, CHLOROPLASTIC"/>
    <property type="match status" value="1"/>
</dbReference>
<dbReference type="AlphaFoldDB" id="A0AAN9R3H1"/>
<dbReference type="Proteomes" id="UP001374584">
    <property type="component" value="Unassembled WGS sequence"/>
</dbReference>
<evidence type="ECO:0000256" key="3">
    <source>
        <dbReference type="ARBA" id="ARBA00022448"/>
    </source>
</evidence>
<dbReference type="InterPro" id="IPR013936">
    <property type="entry name" value="CRT-like"/>
</dbReference>
<evidence type="ECO:0000256" key="2">
    <source>
        <dbReference type="ARBA" id="ARBA00006690"/>
    </source>
</evidence>
<evidence type="ECO:0000256" key="7">
    <source>
        <dbReference type="SAM" id="Phobius"/>
    </source>
</evidence>
<dbReference type="EMBL" id="JAYMYR010000006">
    <property type="protein sequence ID" value="KAK7356719.1"/>
    <property type="molecule type" value="Genomic_DNA"/>
</dbReference>
<evidence type="ECO:0000256" key="6">
    <source>
        <dbReference type="ARBA" id="ARBA00023136"/>
    </source>
</evidence>
<keyword evidence="4 7" id="KW-0812">Transmembrane</keyword>
<keyword evidence="5 7" id="KW-1133">Transmembrane helix</keyword>
<evidence type="ECO:0000256" key="5">
    <source>
        <dbReference type="ARBA" id="ARBA00022989"/>
    </source>
</evidence>
<comment type="caution">
    <text evidence="8">The sequence shown here is derived from an EMBL/GenBank/DDBJ whole genome shotgun (WGS) entry which is preliminary data.</text>
</comment>
<accession>A0AAN9R3H1</accession>
<keyword evidence="3" id="KW-0813">Transport</keyword>
<feature type="transmembrane region" description="Helical" evidence="7">
    <location>
        <begin position="46"/>
        <end position="64"/>
    </location>
</feature>
<name>A0AAN9R3H1_PHACN</name>